<evidence type="ECO:0000259" key="6">
    <source>
        <dbReference type="Pfam" id="PF02631"/>
    </source>
</evidence>
<comment type="function">
    <text evidence="5">Modulates RecA activity.</text>
</comment>
<reference evidence="9 10" key="1">
    <citation type="submission" date="2020-11" db="EMBL/GenBank/DDBJ databases">
        <title>Draft genome sequencing of a Lachnospiraceae strain isolated from anoxic soil subjected to BSD treatment.</title>
        <authorList>
            <person name="Uek A."/>
            <person name="Tonouchi A."/>
        </authorList>
    </citation>
    <scope>NUCLEOTIDE SEQUENCE [LARGE SCALE GENOMIC DNA]</scope>
    <source>
        <strain evidence="9 10">TB5</strain>
    </source>
</reference>
<organism evidence="9 10">
    <name type="scientific">Anaeromicropila herbilytica</name>
    <dbReference type="NCBI Taxonomy" id="2785025"/>
    <lineage>
        <taxon>Bacteria</taxon>
        <taxon>Bacillati</taxon>
        <taxon>Bacillota</taxon>
        <taxon>Clostridia</taxon>
        <taxon>Lachnospirales</taxon>
        <taxon>Lachnospiraceae</taxon>
        <taxon>Anaeromicropila</taxon>
    </lineage>
</organism>
<evidence type="ECO:0000259" key="7">
    <source>
        <dbReference type="Pfam" id="PF21981"/>
    </source>
</evidence>
<dbReference type="Pfam" id="PF21982">
    <property type="entry name" value="RecX_HTH1"/>
    <property type="match status" value="1"/>
</dbReference>
<feature type="domain" description="RecX third three-helical" evidence="7">
    <location>
        <begin position="152"/>
        <end position="195"/>
    </location>
</feature>
<comment type="subcellular location">
    <subcellularLocation>
        <location evidence="1 5">Cytoplasm</location>
    </subcellularLocation>
</comment>
<protein>
    <recommendedName>
        <fullName evidence="3 5">Regulatory protein RecX</fullName>
    </recommendedName>
</protein>
<dbReference type="Pfam" id="PF21981">
    <property type="entry name" value="RecX_HTH3"/>
    <property type="match status" value="1"/>
</dbReference>
<accession>A0A7R7EMM2</accession>
<dbReference type="Proteomes" id="UP000595897">
    <property type="component" value="Chromosome"/>
</dbReference>
<comment type="similarity">
    <text evidence="2 5">Belongs to the RecX family.</text>
</comment>
<dbReference type="PANTHER" id="PTHR33602">
    <property type="entry name" value="REGULATORY PROTEIN RECX FAMILY PROTEIN"/>
    <property type="match status" value="1"/>
</dbReference>
<evidence type="ECO:0000256" key="3">
    <source>
        <dbReference type="ARBA" id="ARBA00018111"/>
    </source>
</evidence>
<name>A0A7R7EMM2_9FIRM</name>
<proteinExistence type="inferred from homology"/>
<dbReference type="Gene3D" id="1.10.10.10">
    <property type="entry name" value="Winged helix-like DNA-binding domain superfamily/Winged helix DNA-binding domain"/>
    <property type="match status" value="3"/>
</dbReference>
<dbReference type="Pfam" id="PF02631">
    <property type="entry name" value="RecX_HTH2"/>
    <property type="match status" value="1"/>
</dbReference>
<dbReference type="InterPro" id="IPR036388">
    <property type="entry name" value="WH-like_DNA-bd_sf"/>
</dbReference>
<evidence type="ECO:0000256" key="4">
    <source>
        <dbReference type="ARBA" id="ARBA00022490"/>
    </source>
</evidence>
<dbReference type="PANTHER" id="PTHR33602:SF1">
    <property type="entry name" value="REGULATORY PROTEIN RECX FAMILY PROTEIN"/>
    <property type="match status" value="1"/>
</dbReference>
<dbReference type="KEGG" id="ahb:bsdtb5_27060"/>
<feature type="domain" description="RecX first three-helical" evidence="8">
    <location>
        <begin position="60"/>
        <end position="97"/>
    </location>
</feature>
<dbReference type="RefSeq" id="WP_271712532.1">
    <property type="nucleotide sequence ID" value="NZ_AP024169.1"/>
</dbReference>
<feature type="domain" description="RecX second three-helical" evidence="6">
    <location>
        <begin position="105"/>
        <end position="144"/>
    </location>
</feature>
<dbReference type="GO" id="GO:0005737">
    <property type="term" value="C:cytoplasm"/>
    <property type="evidence" value="ECO:0007669"/>
    <property type="project" value="UniProtKB-SubCell"/>
</dbReference>
<dbReference type="InterPro" id="IPR053924">
    <property type="entry name" value="RecX_HTH_2nd"/>
</dbReference>
<keyword evidence="10" id="KW-1185">Reference proteome</keyword>
<evidence type="ECO:0000256" key="1">
    <source>
        <dbReference type="ARBA" id="ARBA00004496"/>
    </source>
</evidence>
<dbReference type="InterPro" id="IPR053925">
    <property type="entry name" value="RecX_HTH_3rd"/>
</dbReference>
<dbReference type="InterPro" id="IPR053926">
    <property type="entry name" value="RecX_HTH_1st"/>
</dbReference>
<evidence type="ECO:0000313" key="9">
    <source>
        <dbReference type="EMBL" id="BCN31411.1"/>
    </source>
</evidence>
<dbReference type="GO" id="GO:0006282">
    <property type="term" value="P:regulation of DNA repair"/>
    <property type="evidence" value="ECO:0007669"/>
    <property type="project" value="UniProtKB-UniRule"/>
</dbReference>
<dbReference type="InterPro" id="IPR003783">
    <property type="entry name" value="Regulatory_RecX"/>
</dbReference>
<evidence type="ECO:0000256" key="5">
    <source>
        <dbReference type="HAMAP-Rule" id="MF_01114"/>
    </source>
</evidence>
<keyword evidence="4 5" id="KW-0963">Cytoplasm</keyword>
<dbReference type="HAMAP" id="MF_01114">
    <property type="entry name" value="RecX"/>
    <property type="match status" value="1"/>
</dbReference>
<evidence type="ECO:0000259" key="8">
    <source>
        <dbReference type="Pfam" id="PF21982"/>
    </source>
</evidence>
<evidence type="ECO:0000313" key="10">
    <source>
        <dbReference type="Proteomes" id="UP000595897"/>
    </source>
</evidence>
<dbReference type="AlphaFoldDB" id="A0A7R7EMM2"/>
<gene>
    <name evidence="5" type="primary">recX</name>
    <name evidence="9" type="ORF">bsdtb5_27060</name>
</gene>
<evidence type="ECO:0000256" key="2">
    <source>
        <dbReference type="ARBA" id="ARBA00009695"/>
    </source>
</evidence>
<sequence length="196" mass="23379">MIITKLEAIDKKKYKVYIEYEYSFLLYSTDIRKYKLEEGLDMTQELYEEIITDTVLRRGKQKALAILKFMDRTENELRQKLKQGDYAEKLIDVIIEYIKSYHYIDDERYAYNYVRSKKDAKSKRQIQMELHNKGIEKSIIEAALEDELENDDSAIKRAIAKKTNDIESLTQIEKQKLAASLYRKGFRSEDIRKYLS</sequence>
<dbReference type="EMBL" id="AP024169">
    <property type="protein sequence ID" value="BCN31411.1"/>
    <property type="molecule type" value="Genomic_DNA"/>
</dbReference>